<dbReference type="HOGENOM" id="CLU_053149_0_0_9"/>
<evidence type="ECO:0000256" key="5">
    <source>
        <dbReference type="ARBA" id="ARBA00023136"/>
    </source>
</evidence>
<feature type="transmembrane region" description="Helical" evidence="6">
    <location>
        <begin position="265"/>
        <end position="284"/>
    </location>
</feature>
<feature type="transmembrane region" description="Helical" evidence="6">
    <location>
        <begin position="143"/>
        <end position="162"/>
    </location>
</feature>
<dbReference type="STRING" id="768710.DesyoDRAFT_2128"/>
<dbReference type="Proteomes" id="UP000005104">
    <property type="component" value="Chromosome"/>
</dbReference>
<keyword evidence="4 6" id="KW-1133">Transmembrane helix</keyword>
<feature type="transmembrane region" description="Helical" evidence="6">
    <location>
        <begin position="12"/>
        <end position="28"/>
    </location>
</feature>
<evidence type="ECO:0000313" key="8">
    <source>
        <dbReference type="Proteomes" id="UP000005104"/>
    </source>
</evidence>
<feature type="transmembrane region" description="Helical" evidence="6">
    <location>
        <begin position="230"/>
        <end position="253"/>
    </location>
</feature>
<dbReference type="GO" id="GO:0016020">
    <property type="term" value="C:membrane"/>
    <property type="evidence" value="ECO:0007669"/>
    <property type="project" value="UniProtKB-SubCell"/>
</dbReference>
<evidence type="ECO:0000256" key="6">
    <source>
        <dbReference type="SAM" id="Phobius"/>
    </source>
</evidence>
<reference evidence="7 8" key="1">
    <citation type="submission" date="2011-11" db="EMBL/GenBank/DDBJ databases">
        <title>The Noncontiguous Finished genome of Desulfosporosinus youngiae DSM 17734.</title>
        <authorList>
            <consortium name="US DOE Joint Genome Institute (JGI-PGF)"/>
            <person name="Lucas S."/>
            <person name="Han J."/>
            <person name="Lapidus A."/>
            <person name="Cheng J.-F."/>
            <person name="Goodwin L."/>
            <person name="Pitluck S."/>
            <person name="Peters L."/>
            <person name="Ovchinnikova G."/>
            <person name="Lu M."/>
            <person name="Land M.L."/>
            <person name="Hauser L."/>
            <person name="Pester M."/>
            <person name="Spring S."/>
            <person name="Ollivier B."/>
            <person name="Rattei T."/>
            <person name="Klenk H.-P."/>
            <person name="Wagner M."/>
            <person name="Loy A."/>
            <person name="Woyke T.J."/>
        </authorList>
    </citation>
    <scope>NUCLEOTIDE SEQUENCE [LARGE SCALE GENOMIC DNA]</scope>
    <source>
        <strain evidence="7 8">DSM 17734</strain>
    </source>
</reference>
<gene>
    <name evidence="7" type="ORF">DesyoDRAFT_2128</name>
</gene>
<comment type="subcellular location">
    <subcellularLocation>
        <location evidence="1">Membrane</location>
        <topology evidence="1">Multi-pass membrane protein</topology>
    </subcellularLocation>
</comment>
<dbReference type="InterPro" id="IPR002549">
    <property type="entry name" value="AI-2E-like"/>
</dbReference>
<sequence>MKLKHFFESSLFKKGLSLLLLMGIIIGIKPMMNLLLLTFMFSFILYGIQNYIFLQIVKLIPINRSGITIVIFTFLASGIVFFLYKYIPVLTKQLMFIGTQLSNFDINNYEDAINPQIREAISTSIQSYVVEGGTYLIHSVTNIWKFSLNIFIALILSLFLILEKDKTVKFLNKFEHSKVSFIYIYYKKLGKDFVNSFAKVMETQILISFINSILSALFLSLMGFHQVIGLGFMIFILGLIPVAGVMISLIPLSIIAFKLGGVMKILYVLGMIAVLHAIEAYFLNPKLMSIKTKLPVFFTFVVLLFAEHFMGVWGLLFGIPLFLFLLDILAVEDPDYS</sequence>
<comment type="similarity">
    <text evidence="2">Belongs to the autoinducer-2 exporter (AI-2E) (TC 2.A.86) family.</text>
</comment>
<proteinExistence type="inferred from homology"/>
<dbReference type="PANTHER" id="PTHR21716">
    <property type="entry name" value="TRANSMEMBRANE PROTEIN"/>
    <property type="match status" value="1"/>
</dbReference>
<accession>H5XUQ8</accession>
<feature type="transmembrane region" description="Helical" evidence="6">
    <location>
        <begin position="66"/>
        <end position="87"/>
    </location>
</feature>
<name>H5XUQ8_9FIRM</name>
<keyword evidence="8" id="KW-1185">Reference proteome</keyword>
<feature type="transmembrane region" description="Helical" evidence="6">
    <location>
        <begin position="296"/>
        <end position="326"/>
    </location>
</feature>
<dbReference type="OrthoDB" id="9772136at2"/>
<dbReference type="PANTHER" id="PTHR21716:SF62">
    <property type="entry name" value="TRANSPORT PROTEIN YDBI-RELATED"/>
    <property type="match status" value="1"/>
</dbReference>
<evidence type="ECO:0000256" key="4">
    <source>
        <dbReference type="ARBA" id="ARBA00022989"/>
    </source>
</evidence>
<feature type="transmembrane region" description="Helical" evidence="6">
    <location>
        <begin position="205"/>
        <end position="224"/>
    </location>
</feature>
<dbReference type="Pfam" id="PF01594">
    <property type="entry name" value="AI-2E_transport"/>
    <property type="match status" value="1"/>
</dbReference>
<organism evidence="7 8">
    <name type="scientific">Desulfosporosinus youngiae DSM 17734</name>
    <dbReference type="NCBI Taxonomy" id="768710"/>
    <lineage>
        <taxon>Bacteria</taxon>
        <taxon>Bacillati</taxon>
        <taxon>Bacillota</taxon>
        <taxon>Clostridia</taxon>
        <taxon>Eubacteriales</taxon>
        <taxon>Desulfitobacteriaceae</taxon>
        <taxon>Desulfosporosinus</taxon>
    </lineage>
</organism>
<protein>
    <submittedName>
        <fullName evidence="7">Putative permease</fullName>
    </submittedName>
</protein>
<evidence type="ECO:0000256" key="3">
    <source>
        <dbReference type="ARBA" id="ARBA00022692"/>
    </source>
</evidence>
<dbReference type="RefSeq" id="WP_007782669.1">
    <property type="nucleotide sequence ID" value="NZ_CM001441.1"/>
</dbReference>
<dbReference type="EMBL" id="CM001441">
    <property type="protein sequence ID" value="EHQ89215.1"/>
    <property type="molecule type" value="Genomic_DNA"/>
</dbReference>
<dbReference type="GO" id="GO:0055085">
    <property type="term" value="P:transmembrane transport"/>
    <property type="evidence" value="ECO:0007669"/>
    <property type="project" value="TreeGrafter"/>
</dbReference>
<dbReference type="AlphaFoldDB" id="H5XUQ8"/>
<evidence type="ECO:0000256" key="2">
    <source>
        <dbReference type="ARBA" id="ARBA00009773"/>
    </source>
</evidence>
<dbReference type="eggNOG" id="COG0628">
    <property type="taxonomic scope" value="Bacteria"/>
</dbReference>
<evidence type="ECO:0000313" key="7">
    <source>
        <dbReference type="EMBL" id="EHQ89215.1"/>
    </source>
</evidence>
<keyword evidence="5 6" id="KW-0472">Membrane</keyword>
<evidence type="ECO:0000256" key="1">
    <source>
        <dbReference type="ARBA" id="ARBA00004141"/>
    </source>
</evidence>
<keyword evidence="3 6" id="KW-0812">Transmembrane</keyword>